<sequence length="377" mass="40048">MPASTRRVALALAASALAAASIRRGSAAGWPRQVKDMLGRVVTIPARPRAILLGEGFQLLNLALLHPDPASLLVGMGGDLRRLDPVSDAAFRRRFPALEKVPEITAQVGQGFPAERALALKPDLAILSSWQAGSEETRQAVALLEGTGVPVVYVDVFRNPGENTLPTIRLLGALLGQEDRAEAYARFYEERRDRLVRRVAESGRPGPRVLLTAFPGRWPCCWAAGGEGGSGEFLTLLGARNLAAGLTAAPQGGNLAVEQVLVSRPEVFVGTGIHVPGDPTGIQLGAGASPEMARASLEAVLRAPELAALPAVRDRRAHGLWNPFNGALINIVALEALARWIRPELFGDVDPGATLAEINARFAAIPYEGTYWTSLQG</sequence>
<dbReference type="InterPro" id="IPR050902">
    <property type="entry name" value="ABC_Transporter_SBP"/>
</dbReference>
<dbReference type="EMBL" id="JAGIZB010000001">
    <property type="protein sequence ID" value="MBP0443376.1"/>
    <property type="molecule type" value="Genomic_DNA"/>
</dbReference>
<protein>
    <submittedName>
        <fullName evidence="3">ABC transporter substrate-binding protein</fullName>
    </submittedName>
</protein>
<feature type="signal peptide" evidence="1">
    <location>
        <begin position="1"/>
        <end position="18"/>
    </location>
</feature>
<proteinExistence type="predicted"/>
<feature type="chain" id="PRO_5047172423" evidence="1">
    <location>
        <begin position="19"/>
        <end position="377"/>
    </location>
</feature>
<evidence type="ECO:0000313" key="3">
    <source>
        <dbReference type="EMBL" id="MBP0443376.1"/>
    </source>
</evidence>
<dbReference type="PANTHER" id="PTHR30535:SF34">
    <property type="entry name" value="MOLYBDATE-BINDING PROTEIN MOLA"/>
    <property type="match status" value="1"/>
</dbReference>
<feature type="domain" description="Fe/B12 periplasmic-binding" evidence="2">
    <location>
        <begin position="61"/>
        <end position="349"/>
    </location>
</feature>
<evidence type="ECO:0000256" key="1">
    <source>
        <dbReference type="SAM" id="SignalP"/>
    </source>
</evidence>
<dbReference type="Gene3D" id="3.40.50.1980">
    <property type="entry name" value="Nitrogenase molybdenum iron protein domain"/>
    <property type="match status" value="2"/>
</dbReference>
<accession>A0ABS4A8Q5</accession>
<organism evidence="3 4">
    <name type="scientific">Pararoseomonas baculiformis</name>
    <dbReference type="NCBI Taxonomy" id="2820812"/>
    <lineage>
        <taxon>Bacteria</taxon>
        <taxon>Pseudomonadati</taxon>
        <taxon>Pseudomonadota</taxon>
        <taxon>Alphaproteobacteria</taxon>
        <taxon>Acetobacterales</taxon>
        <taxon>Acetobacteraceae</taxon>
        <taxon>Pararoseomonas</taxon>
    </lineage>
</organism>
<keyword evidence="4" id="KW-1185">Reference proteome</keyword>
<dbReference type="SUPFAM" id="SSF53807">
    <property type="entry name" value="Helical backbone' metal receptor"/>
    <property type="match status" value="1"/>
</dbReference>
<evidence type="ECO:0000313" key="4">
    <source>
        <dbReference type="Proteomes" id="UP000681594"/>
    </source>
</evidence>
<evidence type="ECO:0000259" key="2">
    <source>
        <dbReference type="PROSITE" id="PS50983"/>
    </source>
</evidence>
<comment type="caution">
    <text evidence="3">The sequence shown here is derived from an EMBL/GenBank/DDBJ whole genome shotgun (WGS) entry which is preliminary data.</text>
</comment>
<keyword evidence="1" id="KW-0732">Signal</keyword>
<reference evidence="3 4" key="1">
    <citation type="submission" date="2021-03" db="EMBL/GenBank/DDBJ databases">
        <authorList>
            <person name="So Y."/>
        </authorList>
    </citation>
    <scope>NUCLEOTIDE SEQUENCE [LARGE SCALE GENOMIC DNA]</scope>
    <source>
        <strain evidence="3 4">SSH11</strain>
    </source>
</reference>
<dbReference type="PROSITE" id="PS50983">
    <property type="entry name" value="FE_B12_PBP"/>
    <property type="match status" value="1"/>
</dbReference>
<gene>
    <name evidence="3" type="ORF">J8J14_01170</name>
</gene>
<dbReference type="PANTHER" id="PTHR30535">
    <property type="entry name" value="VITAMIN B12-BINDING PROTEIN"/>
    <property type="match status" value="1"/>
</dbReference>
<dbReference type="Proteomes" id="UP000681594">
    <property type="component" value="Unassembled WGS sequence"/>
</dbReference>
<dbReference type="InterPro" id="IPR002491">
    <property type="entry name" value="ABC_transptr_periplasmic_BD"/>
</dbReference>
<dbReference type="NCBIfam" id="NF010649">
    <property type="entry name" value="PRK14048.1"/>
    <property type="match status" value="1"/>
</dbReference>
<dbReference type="Pfam" id="PF01497">
    <property type="entry name" value="Peripla_BP_2"/>
    <property type="match status" value="1"/>
</dbReference>
<name>A0ABS4A8Q5_9PROT</name>